<dbReference type="RefSeq" id="XP_040642606.1">
    <property type="nucleotide sequence ID" value="XM_040783676.1"/>
</dbReference>
<evidence type="ECO:0000256" key="1">
    <source>
        <dbReference type="SAM" id="MobiDB-lite"/>
    </source>
</evidence>
<protein>
    <recommendedName>
        <fullName evidence="4">BTB domain-containing protein</fullName>
    </recommendedName>
</protein>
<evidence type="ECO:0000313" key="2">
    <source>
        <dbReference type="EMBL" id="EYE98918.1"/>
    </source>
</evidence>
<gene>
    <name evidence="2" type="ORF">EURHEDRAFT_447560</name>
</gene>
<feature type="region of interest" description="Disordered" evidence="1">
    <location>
        <begin position="1"/>
        <end position="24"/>
    </location>
</feature>
<organism evidence="2 3">
    <name type="scientific">Aspergillus ruber (strain CBS 135680)</name>
    <dbReference type="NCBI Taxonomy" id="1388766"/>
    <lineage>
        <taxon>Eukaryota</taxon>
        <taxon>Fungi</taxon>
        <taxon>Dikarya</taxon>
        <taxon>Ascomycota</taxon>
        <taxon>Pezizomycotina</taxon>
        <taxon>Eurotiomycetes</taxon>
        <taxon>Eurotiomycetidae</taxon>
        <taxon>Eurotiales</taxon>
        <taxon>Aspergillaceae</taxon>
        <taxon>Aspergillus</taxon>
        <taxon>Aspergillus subgen. Aspergillus</taxon>
    </lineage>
</organism>
<feature type="region of interest" description="Disordered" evidence="1">
    <location>
        <begin position="36"/>
        <end position="62"/>
    </location>
</feature>
<sequence length="563" mass="62754">MNSDYPPLPPSRGLFPELGAGSPSIQTLPLREAANTDTNTNTNAVPSVSSEEVQIRESTSENEPPQYVMVISSHGDMIVEYADREQDRLRSASVSRWLVASEDLIQNSPYFRALLDPNKFSEGRDLMKQKENLIAAAANSGTNNDGDVTDPLSVLSPLLPSDADALRALPTLSLPVDEVTQRLGINIIELFLRVLSYSSLENMQKRVFNNALKSFPPSIIARLIYLADMFNSPQVVREALKRSGYTYGKGRVSVTKFNQSLLKMSEDRIRHIIYIAHFLDEQTAYQVTTHTLVVLGSKYWINGVEAPSDPEDGTFRWQYFADGLEEELFHRRQYVLNTITDLQAYFLRAYGALEETTGPKPSTTNHPVTVPATSTTIRPREFQCRCGMGNSNACDAFHLGQMVRFFALRAKTIFLGSSLLDPDFTADSDDEDVPQTTMPAGPPADITAIIASIKQFPDYQIDPNHTGCGVRRRIIPALDCIERFVGDGRGLLGISLRQENNGSRAPVSASSWTNRSLRRAQQIDIRLSKISGIHYSPPTSERTASQEEDARLFFTAKKRHWEA</sequence>
<name>A0A017SPK9_ASPRC</name>
<feature type="compositionally biased region" description="Pro residues" evidence="1">
    <location>
        <begin position="1"/>
        <end position="10"/>
    </location>
</feature>
<accession>A0A017SPK9</accession>
<evidence type="ECO:0008006" key="4">
    <source>
        <dbReference type="Google" id="ProtNLM"/>
    </source>
</evidence>
<evidence type="ECO:0000313" key="3">
    <source>
        <dbReference type="Proteomes" id="UP000019804"/>
    </source>
</evidence>
<dbReference type="HOGENOM" id="CLU_024593_0_0_1"/>
<proteinExistence type="predicted"/>
<dbReference type="EMBL" id="KK088412">
    <property type="protein sequence ID" value="EYE98918.1"/>
    <property type="molecule type" value="Genomic_DNA"/>
</dbReference>
<reference evidence="3" key="1">
    <citation type="journal article" date="2014" name="Nat. Commun.">
        <title>Genomic adaptations of the halophilic Dead Sea filamentous fungus Eurotium rubrum.</title>
        <authorList>
            <person name="Kis-Papo T."/>
            <person name="Weig A.R."/>
            <person name="Riley R."/>
            <person name="Persoh D."/>
            <person name="Salamov A."/>
            <person name="Sun H."/>
            <person name="Lipzen A."/>
            <person name="Wasser S.P."/>
            <person name="Rambold G."/>
            <person name="Grigoriev I.V."/>
            <person name="Nevo E."/>
        </authorList>
    </citation>
    <scope>NUCLEOTIDE SEQUENCE [LARGE SCALE GENOMIC DNA]</scope>
    <source>
        <strain evidence="3">CBS 135680</strain>
    </source>
</reference>
<dbReference type="GeneID" id="63698800"/>
<dbReference type="AlphaFoldDB" id="A0A017SPK9"/>
<dbReference type="OrthoDB" id="5398371at2759"/>
<dbReference type="Proteomes" id="UP000019804">
    <property type="component" value="Unassembled WGS sequence"/>
</dbReference>
<keyword evidence="3" id="KW-1185">Reference proteome</keyword>